<proteinExistence type="predicted"/>
<reference evidence="2 3" key="1">
    <citation type="submission" date="2016-10" db="EMBL/GenBank/DDBJ databases">
        <authorList>
            <person name="de Groot N.N."/>
        </authorList>
    </citation>
    <scope>NUCLEOTIDE SEQUENCE [LARGE SCALE GENOMIC DNA]</scope>
    <source>
        <strain evidence="2 3">DSM 23421</strain>
    </source>
</reference>
<name>A0A1G6Y1E5_9FLAO</name>
<keyword evidence="3" id="KW-1185">Reference proteome</keyword>
<accession>A0A1G6Y1E5</accession>
<organism evidence="2 3">
    <name type="scientific">Pricia antarctica</name>
    <dbReference type="NCBI Taxonomy" id="641691"/>
    <lineage>
        <taxon>Bacteria</taxon>
        <taxon>Pseudomonadati</taxon>
        <taxon>Bacteroidota</taxon>
        <taxon>Flavobacteriia</taxon>
        <taxon>Flavobacteriales</taxon>
        <taxon>Flavobacteriaceae</taxon>
        <taxon>Pricia</taxon>
    </lineage>
</organism>
<feature type="signal peptide" evidence="1">
    <location>
        <begin position="1"/>
        <end position="33"/>
    </location>
</feature>
<evidence type="ECO:0000313" key="2">
    <source>
        <dbReference type="EMBL" id="SDD83446.1"/>
    </source>
</evidence>
<dbReference type="EMBL" id="FNAO01000002">
    <property type="protein sequence ID" value="SDD83446.1"/>
    <property type="molecule type" value="Genomic_DNA"/>
</dbReference>
<protein>
    <submittedName>
        <fullName evidence="2">Phosphate-selective porin O and P</fullName>
    </submittedName>
</protein>
<dbReference type="InterPro" id="IPR010870">
    <property type="entry name" value="Porin_O/P"/>
</dbReference>
<dbReference type="Proteomes" id="UP000199109">
    <property type="component" value="Unassembled WGS sequence"/>
</dbReference>
<feature type="chain" id="PRO_5011683560" evidence="1">
    <location>
        <begin position="34"/>
        <end position="414"/>
    </location>
</feature>
<evidence type="ECO:0000256" key="1">
    <source>
        <dbReference type="SAM" id="SignalP"/>
    </source>
</evidence>
<evidence type="ECO:0000313" key="3">
    <source>
        <dbReference type="Proteomes" id="UP000199109"/>
    </source>
</evidence>
<dbReference type="SUPFAM" id="SSF56935">
    <property type="entry name" value="Porins"/>
    <property type="match status" value="1"/>
</dbReference>
<sequence length="414" mass="46584">MAASFPKHTGPILMKTNRLFFSFLVMTSLVTQAQEADAPSFGKGIFNLVGKDSTWSMKIGARMQLLSIASWNEGADGGLINPEQSFLVRRARLKFDGFAYSPKLKYKIELGLSNRDISGASTFTGDAPRYILDAVVMWNFHENFELWFGQTKLPGNIERVISSGNLQQVDRSLLNSRFTIDRDVGFQLRHHFNLTEKFLIREKLAFSQGEGRNVVSGNLGGHQYTARVELLPFGLFASNGEYTGSDQDREEKPKLMLAATYDTNQNAVKNRSNQGSYMVNDIGFFETDINIVFLDAMFKYRGFSLMGEYAHRTATDPIAKNADGTLTGDLVEVGDGLNLQTGYLFKTNWEVSGRFTNIKLNKDITGRNPQKQYTLGLSKYIVGHKLKVQTDLSYLSENAGRDELMYRLQVDVHF</sequence>
<dbReference type="STRING" id="641691.SAMN05421636_10251"/>
<gene>
    <name evidence="2" type="ORF">SAMN05421636_10251</name>
</gene>
<dbReference type="Pfam" id="PF07396">
    <property type="entry name" value="Porin_O_P"/>
    <property type="match status" value="1"/>
</dbReference>
<dbReference type="InterPro" id="IPR023614">
    <property type="entry name" value="Porin_dom_sf"/>
</dbReference>
<dbReference type="Gene3D" id="2.40.160.10">
    <property type="entry name" value="Porin"/>
    <property type="match status" value="1"/>
</dbReference>
<dbReference type="AlphaFoldDB" id="A0A1G6Y1E5"/>
<keyword evidence="1" id="KW-0732">Signal</keyword>